<sequence length="398" mass="44602">MLAPWMSTTRSLVISTALASNQQEGTLQRSHVSTLIVFDMISLTRQWQFSTDAKKRDNYFRLNDLAVNHMRDNGGPTQSIIQTVLEYDNVTDEHISLCEEIASNPIVLSLPVPNTEHVRPFAAVAGPENSKDPAKRTPGCYLIKPKGDDNMSNSYVGQSVHTGNRVKDHANGKDPRTAKFVESMQGNGEVLLFLLTPEVLSKLPEGLTVTQFLCVLEQYLFFKHRPCINAAFVAKPGIPWTEQAIAQHRAATGEPVYIYRNIESDQASELELVYTADSMGHVSELFGYERTWLKNVIKRGGWYRESVFFSKVPLDETIDCCMSQDDFCKYVAELKSIPQRTGGNMAVCVLDTSTQLTVTYRSKNEAARAMDCDVGVFKNGRKNLFRGKYLITVKLPNV</sequence>
<gene>
    <name evidence="1" type="ORF">RHTARS1M_32</name>
</gene>
<geneLocation type="mitochondrion" evidence="1"/>
<reference evidence="1" key="1">
    <citation type="submission" date="2012-11" db="EMBL/GenBank/DDBJ databases">
        <authorList>
            <person name="Zhao X."/>
        </authorList>
    </citation>
    <scope>NUCLEOTIDE SEQUENCE</scope>
</reference>
<accession>R4Z8L0</accession>
<proteinExistence type="predicted"/>
<dbReference type="EMBL" id="HF558455">
    <property type="protein sequence ID" value="CCO62245.1"/>
    <property type="molecule type" value="Genomic_DNA"/>
</dbReference>
<dbReference type="GO" id="GO:0016787">
    <property type="term" value="F:hydrolase activity"/>
    <property type="evidence" value="ECO:0007669"/>
    <property type="project" value="UniProtKB-KW"/>
</dbReference>
<keyword evidence="1" id="KW-0255">Endonuclease</keyword>
<dbReference type="GO" id="GO:0004519">
    <property type="term" value="F:endonuclease activity"/>
    <property type="evidence" value="ECO:0007669"/>
    <property type="project" value="UniProtKB-KW"/>
</dbReference>
<keyword evidence="1" id="KW-0378">Hydrolase</keyword>
<organism evidence="1">
    <name type="scientific">Rhodotorula taiwanensis RS1</name>
    <dbReference type="NCBI Taxonomy" id="1246992"/>
    <lineage>
        <taxon>Eukaryota</taxon>
        <taxon>Fungi</taxon>
        <taxon>Dikarya</taxon>
        <taxon>Basidiomycota</taxon>
        <taxon>Pucciniomycotina</taxon>
        <taxon>Microbotryomycetes</taxon>
        <taxon>Sporidiobolales</taxon>
        <taxon>Sporidiobolaceae</taxon>
        <taxon>Rhodotorula</taxon>
    </lineage>
</organism>
<reference evidence="1" key="2">
    <citation type="journal article" date="2013" name="MicrobiologyOpen">
        <title>Complete mitochondrial genome of the aluminum-tolerant fungus Rhodotorula taiwanensis RS1 and comparative analysis of Basidiomycota mitochondrial genomes.</title>
        <authorList>
            <person name="Zhao X.Q."/>
            <person name="Aizawa T."/>
            <person name="Schneider J."/>
            <person name="Wang C."/>
            <person name="Shen R.F."/>
            <person name="Sunairi M."/>
        </authorList>
    </citation>
    <scope>NUCLEOTIDE SEQUENCE</scope>
</reference>
<evidence type="ECO:0000313" key="1">
    <source>
        <dbReference type="EMBL" id="CCO62245.1"/>
    </source>
</evidence>
<dbReference type="EC" id="3.1.-.-" evidence="1"/>
<dbReference type="AlphaFoldDB" id="R4Z8L0"/>
<protein>
    <submittedName>
        <fullName evidence="1">GIY-YIG endonuclease</fullName>
        <ecNumber evidence="1">3.1.-.-</ecNumber>
    </submittedName>
</protein>
<name>R4Z8L0_9BASI</name>
<keyword evidence="1" id="KW-0496">Mitochondrion</keyword>
<keyword evidence="1" id="KW-0540">Nuclease</keyword>